<name>A0A561ERW8_9ACTN</name>
<proteinExistence type="predicted"/>
<evidence type="ECO:0000313" key="1">
    <source>
        <dbReference type="EMBL" id="TWE18353.1"/>
    </source>
</evidence>
<sequence>MFRATAQKLGGPPAEGRTFETADIAAHMLFILINAAGWTDSEESALDVLRSGEPLVFKRFEYRVTEEPQDVP</sequence>
<evidence type="ECO:0000313" key="2">
    <source>
        <dbReference type="Proteomes" id="UP000318416"/>
    </source>
</evidence>
<dbReference type="EMBL" id="VIVR01000001">
    <property type="protein sequence ID" value="TWE18353.1"/>
    <property type="molecule type" value="Genomic_DNA"/>
</dbReference>
<reference evidence="1 2" key="1">
    <citation type="submission" date="2019-06" db="EMBL/GenBank/DDBJ databases">
        <title>Sequencing the genomes of 1000 actinobacteria strains.</title>
        <authorList>
            <person name="Klenk H.-P."/>
        </authorList>
    </citation>
    <scope>NUCLEOTIDE SEQUENCE [LARGE SCALE GENOMIC DNA]</scope>
    <source>
        <strain evidence="1 2">DSM 41649</strain>
    </source>
</reference>
<organism evidence="1 2">
    <name type="scientific">Kitasatospora atroaurantiaca</name>
    <dbReference type="NCBI Taxonomy" id="285545"/>
    <lineage>
        <taxon>Bacteria</taxon>
        <taxon>Bacillati</taxon>
        <taxon>Actinomycetota</taxon>
        <taxon>Actinomycetes</taxon>
        <taxon>Kitasatosporales</taxon>
        <taxon>Streptomycetaceae</taxon>
        <taxon>Kitasatospora</taxon>
    </lineage>
</organism>
<dbReference type="Proteomes" id="UP000318416">
    <property type="component" value="Unassembled WGS sequence"/>
</dbReference>
<dbReference type="RefSeq" id="WP_145791598.1">
    <property type="nucleotide sequence ID" value="NZ_BAAABR010000006.1"/>
</dbReference>
<keyword evidence="2" id="KW-1185">Reference proteome</keyword>
<dbReference type="AlphaFoldDB" id="A0A561ERW8"/>
<protein>
    <submittedName>
        <fullName evidence="1">Uncharacterized protein</fullName>
    </submittedName>
</protein>
<comment type="caution">
    <text evidence="1">The sequence shown here is derived from an EMBL/GenBank/DDBJ whole genome shotgun (WGS) entry which is preliminary data.</text>
</comment>
<gene>
    <name evidence="1" type="ORF">FB465_3420</name>
</gene>
<accession>A0A561ERW8</accession>
<dbReference type="OrthoDB" id="9895368at2"/>